<comment type="caution">
    <text evidence="2">The sequence shown here is derived from an EMBL/GenBank/DDBJ whole genome shotgun (WGS) entry which is preliminary data.</text>
</comment>
<keyword evidence="1" id="KW-0812">Transmembrane</keyword>
<keyword evidence="1" id="KW-1133">Transmembrane helix</keyword>
<dbReference type="EMBL" id="QOQD01000001">
    <property type="protein sequence ID" value="RCL74720.1"/>
    <property type="molecule type" value="Genomic_DNA"/>
</dbReference>
<accession>A0A368DS95</accession>
<dbReference type="InterPro" id="IPR026265">
    <property type="entry name" value="LptC"/>
</dbReference>
<keyword evidence="1" id="KW-0472">Membrane</keyword>
<dbReference type="Pfam" id="PF06835">
    <property type="entry name" value="LptC"/>
    <property type="match status" value="1"/>
</dbReference>
<dbReference type="Gene3D" id="2.60.450.10">
    <property type="entry name" value="Lipopolysaccharide (LPS) transport protein A like domain"/>
    <property type="match status" value="1"/>
</dbReference>
<dbReference type="NCBIfam" id="TIGR04409">
    <property type="entry name" value="LptC_YrbK"/>
    <property type="match status" value="1"/>
</dbReference>
<dbReference type="AlphaFoldDB" id="A0A368DS95"/>
<evidence type="ECO:0000313" key="2">
    <source>
        <dbReference type="EMBL" id="RCL74720.1"/>
    </source>
</evidence>
<proteinExistence type="predicted"/>
<dbReference type="Proteomes" id="UP000253570">
    <property type="component" value="Unassembled WGS sequence"/>
</dbReference>
<reference evidence="2 3" key="1">
    <citation type="journal article" date="2018" name="Microbiome">
        <title>Fine metagenomic profile of the Mediterranean stratified and mixed water columns revealed by assembly and recruitment.</title>
        <authorList>
            <person name="Haro-Moreno J.M."/>
            <person name="Lopez-Perez M."/>
            <person name="De La Torre J.R."/>
            <person name="Picazo A."/>
            <person name="Camacho A."/>
            <person name="Rodriguez-Valera F."/>
        </authorList>
    </citation>
    <scope>NUCLEOTIDE SEQUENCE [LARGE SCALE GENOMIC DNA]</scope>
    <source>
        <strain evidence="2">MED-G57</strain>
    </source>
</reference>
<dbReference type="InterPro" id="IPR010664">
    <property type="entry name" value="LipoPS_assembly_LptC-rel"/>
</dbReference>
<feature type="transmembrane region" description="Helical" evidence="1">
    <location>
        <begin position="26"/>
        <end position="43"/>
    </location>
</feature>
<name>A0A368DS95_9PROT</name>
<sequence>MSDKYHHNQIKSVLEHSKRIRILNKLILMILLLGIITIIYNYFNHDDDFTSVSVIDSEYQDARIDTLDNILEIKNSVISGIDSENQSYEITAKKTWNTISNENILEMSGIKTRMMLKDNYSINITGDNATYDNNKKYLKLRDNIEIRTNNRVIAFIKNMFIDLKKNKIMSPSPVIVKFNDICIHSKAFEINDNGDKITFNNGVNLIIGEKSKCMEI</sequence>
<gene>
    <name evidence="2" type="primary">lptC</name>
    <name evidence="2" type="ORF">DBW71_00825</name>
</gene>
<organism evidence="2 3">
    <name type="scientific">PS1 clade bacterium</name>
    <dbReference type="NCBI Taxonomy" id="2175152"/>
    <lineage>
        <taxon>Bacteria</taxon>
        <taxon>Pseudomonadati</taxon>
        <taxon>Pseudomonadota</taxon>
        <taxon>Alphaproteobacteria</taxon>
        <taxon>PS1 clade</taxon>
    </lineage>
</organism>
<dbReference type="GO" id="GO:0015221">
    <property type="term" value="F:lipopolysaccharide transmembrane transporter activity"/>
    <property type="evidence" value="ECO:0007669"/>
    <property type="project" value="InterPro"/>
</dbReference>
<evidence type="ECO:0000256" key="1">
    <source>
        <dbReference type="SAM" id="Phobius"/>
    </source>
</evidence>
<protein>
    <submittedName>
        <fullName evidence="2">LPS export ABC transporter periplasmic protein LptC</fullName>
    </submittedName>
</protein>
<dbReference type="GO" id="GO:0005886">
    <property type="term" value="C:plasma membrane"/>
    <property type="evidence" value="ECO:0007669"/>
    <property type="project" value="InterPro"/>
</dbReference>
<evidence type="ECO:0000313" key="3">
    <source>
        <dbReference type="Proteomes" id="UP000253570"/>
    </source>
</evidence>